<name>A0A1T4Y051_9BACT</name>
<feature type="region of interest" description="Disordered" evidence="1">
    <location>
        <begin position="326"/>
        <end position="351"/>
    </location>
</feature>
<proteinExistence type="predicted"/>
<dbReference type="EMBL" id="FUYE01000006">
    <property type="protein sequence ID" value="SKA94681.1"/>
    <property type="molecule type" value="Genomic_DNA"/>
</dbReference>
<sequence length="430" mass="49227">MTLRAFRFILTLSWSLVGFASFAEDYRRVDLEFQVLYVEYENGGFVERPLPQVFITVRGDEWKVGPGTQVGYTELKGKVSNITDLVVDVPNSVPKGTAKAYLKFEGNQPWGLSEQYLIWRHGYHEFTHDLPFDVELNPPDLVILVPVKHAAAYYDAHVAKVHNDRKLRNYFGQAVIVMGGLDLPPGVELSTSLDKQKEQTIHQMASFWGIEPQRVKSDFDAWAKRIEKADGSETSYQDKILAQVYQGHYDRAAMTARLYADAVGIVSPQQTIEAAQLTRGVNLAWSRDLYTNNKDFAKADEVREEAYRAEAKLQEYISLYEEKGIKNSSPDSTPWLIRDLDPKQTNPDDDTKLDAQSYKQWLINPNGGRQPTIWIDPSKEKYQLHKKGWEFDASNEATPITPKTDSPYLKKQWQFDFDKKLRSTEGFPSK</sequence>
<reference evidence="4" key="1">
    <citation type="submission" date="2017-02" db="EMBL/GenBank/DDBJ databases">
        <authorList>
            <person name="Varghese N."/>
            <person name="Submissions S."/>
        </authorList>
    </citation>
    <scope>NUCLEOTIDE SEQUENCE [LARGE SCALE GENOMIC DNA]</scope>
    <source>
        <strain evidence="4">ATCC 700200</strain>
    </source>
</reference>
<accession>A0A1T4Y051</accession>
<protein>
    <submittedName>
        <fullName evidence="3">Uncharacterized protein</fullName>
    </submittedName>
</protein>
<feature type="chain" id="PRO_5013092122" evidence="2">
    <location>
        <begin position="24"/>
        <end position="430"/>
    </location>
</feature>
<keyword evidence="2" id="KW-0732">Signal</keyword>
<dbReference type="RefSeq" id="WP_078813402.1">
    <property type="nucleotide sequence ID" value="NZ_FUYE01000006.1"/>
</dbReference>
<dbReference type="AlphaFoldDB" id="A0A1T4Y051"/>
<evidence type="ECO:0000256" key="1">
    <source>
        <dbReference type="SAM" id="MobiDB-lite"/>
    </source>
</evidence>
<evidence type="ECO:0000313" key="4">
    <source>
        <dbReference type="Proteomes" id="UP000190774"/>
    </source>
</evidence>
<keyword evidence="4" id="KW-1185">Reference proteome</keyword>
<dbReference type="STRING" id="48467.SAMN02745166_02193"/>
<dbReference type="Proteomes" id="UP000190774">
    <property type="component" value="Unassembled WGS sequence"/>
</dbReference>
<evidence type="ECO:0000256" key="2">
    <source>
        <dbReference type="SAM" id="SignalP"/>
    </source>
</evidence>
<organism evidence="3 4">
    <name type="scientific">Prosthecobacter debontii</name>
    <dbReference type="NCBI Taxonomy" id="48467"/>
    <lineage>
        <taxon>Bacteria</taxon>
        <taxon>Pseudomonadati</taxon>
        <taxon>Verrucomicrobiota</taxon>
        <taxon>Verrucomicrobiia</taxon>
        <taxon>Verrucomicrobiales</taxon>
        <taxon>Verrucomicrobiaceae</taxon>
        <taxon>Prosthecobacter</taxon>
    </lineage>
</organism>
<gene>
    <name evidence="3" type="ORF">SAMN02745166_02193</name>
</gene>
<feature type="signal peptide" evidence="2">
    <location>
        <begin position="1"/>
        <end position="23"/>
    </location>
</feature>
<evidence type="ECO:0000313" key="3">
    <source>
        <dbReference type="EMBL" id="SKA94681.1"/>
    </source>
</evidence>